<gene>
    <name evidence="2" type="ORF">A9308_07255</name>
</gene>
<dbReference type="RefSeq" id="WP_067236991.1">
    <property type="nucleotide sequence ID" value="NZ_LZMZ01000025.1"/>
</dbReference>
<accession>A0A1B8QBM1</accession>
<dbReference type="AlphaFoldDB" id="A0A1B8QBM1"/>
<dbReference type="PANTHER" id="PTHR37463:SF1">
    <property type="entry name" value="DUF2256 DOMAIN-CONTAINING PROTEIN"/>
    <property type="match status" value="1"/>
</dbReference>
<organism evidence="2 3">
    <name type="scientific">Faucicola atlantae</name>
    <dbReference type="NCBI Taxonomy" id="34059"/>
    <lineage>
        <taxon>Bacteria</taxon>
        <taxon>Pseudomonadati</taxon>
        <taxon>Pseudomonadota</taxon>
        <taxon>Gammaproteobacteria</taxon>
        <taxon>Moraxellales</taxon>
        <taxon>Moraxellaceae</taxon>
        <taxon>Faucicola</taxon>
    </lineage>
</organism>
<evidence type="ECO:0000313" key="2">
    <source>
        <dbReference type="EMBL" id="OBX77109.1"/>
    </source>
</evidence>
<dbReference type="Pfam" id="PF10013">
    <property type="entry name" value="DUF2256"/>
    <property type="match status" value="1"/>
</dbReference>
<evidence type="ECO:0000313" key="3">
    <source>
        <dbReference type="Proteomes" id="UP000092508"/>
    </source>
</evidence>
<comment type="caution">
    <text evidence="2">The sequence shown here is derived from an EMBL/GenBank/DDBJ whole genome shotgun (WGS) entry which is preliminary data.</text>
</comment>
<name>A0A1B8QBM1_9GAMM</name>
<feature type="region of interest" description="Disordered" evidence="1">
    <location>
        <begin position="1"/>
        <end position="34"/>
    </location>
</feature>
<dbReference type="InterPro" id="IPR017136">
    <property type="entry name" value="UCP037205"/>
</dbReference>
<reference evidence="2 3" key="1">
    <citation type="submission" date="2016-06" db="EMBL/GenBank/DDBJ databases">
        <title>Draft genome of Moraxella atlantae CCUG 66109.</title>
        <authorList>
            <person name="Salva-Serra F."/>
            <person name="Engstrom-Jakobsson H."/>
            <person name="Thorell K."/>
            <person name="Gonzales-Siles L."/>
            <person name="Karlsson R."/>
            <person name="Boulund F."/>
            <person name="Engstrand L."/>
            <person name="Kristiansson E."/>
            <person name="Moore E."/>
        </authorList>
    </citation>
    <scope>NUCLEOTIDE SEQUENCE [LARGE SCALE GENOMIC DNA]</scope>
    <source>
        <strain evidence="2 3">CCUG 66109</strain>
    </source>
</reference>
<protein>
    <recommendedName>
        <fullName evidence="4">DUF2256 domain-containing protein</fullName>
    </recommendedName>
</protein>
<dbReference type="Proteomes" id="UP000092508">
    <property type="component" value="Unassembled WGS sequence"/>
</dbReference>
<dbReference type="PANTHER" id="PTHR37463">
    <property type="entry name" value="GSL3115 PROTEIN"/>
    <property type="match status" value="1"/>
</dbReference>
<evidence type="ECO:0000256" key="1">
    <source>
        <dbReference type="SAM" id="MobiDB-lite"/>
    </source>
</evidence>
<feature type="compositionally biased region" description="Low complexity" evidence="1">
    <location>
        <begin position="9"/>
        <end position="21"/>
    </location>
</feature>
<dbReference type="EMBL" id="LZMZ01000025">
    <property type="protein sequence ID" value="OBX77109.1"/>
    <property type="molecule type" value="Genomic_DNA"/>
</dbReference>
<proteinExistence type="predicted"/>
<sequence>MNRANPAETTLAPTTNAMTTASPKTSHKMRKKANLPSKICPVCQRPFVWRKKWARDWDNVVYCSKRCQGMRHRAQMD</sequence>
<evidence type="ECO:0008006" key="4">
    <source>
        <dbReference type="Google" id="ProtNLM"/>
    </source>
</evidence>